<evidence type="ECO:0000313" key="1">
    <source>
        <dbReference type="EMBL" id="RKH50891.1"/>
    </source>
</evidence>
<gene>
    <name evidence="1" type="ORF">D7W81_40865</name>
</gene>
<reference evidence="2" key="1">
    <citation type="submission" date="2018-09" db="EMBL/GenBank/DDBJ databases">
        <authorList>
            <person name="Livingstone P.G."/>
            <person name="Whitworth D.E."/>
        </authorList>
    </citation>
    <scope>NUCLEOTIDE SEQUENCE [LARGE SCALE GENOMIC DNA]</scope>
    <source>
        <strain evidence="2">AB050A</strain>
    </source>
</reference>
<feature type="non-terminal residue" evidence="1">
    <location>
        <position position="1"/>
    </location>
</feature>
<evidence type="ECO:0000313" key="2">
    <source>
        <dbReference type="Proteomes" id="UP000267003"/>
    </source>
</evidence>
<protein>
    <recommendedName>
        <fullName evidence="3">Polyhydroxyalkanoate biosynthesis repressor PhaR</fullName>
    </recommendedName>
</protein>
<dbReference type="AlphaFoldDB" id="A0A3A8P8Q8"/>
<name>A0A3A8P8Q8_9BACT</name>
<evidence type="ECO:0008006" key="3">
    <source>
        <dbReference type="Google" id="ProtNLM"/>
    </source>
</evidence>
<organism evidence="1 2">
    <name type="scientific">Corallococcus aberystwythensis</name>
    <dbReference type="NCBI Taxonomy" id="2316722"/>
    <lineage>
        <taxon>Bacteria</taxon>
        <taxon>Pseudomonadati</taxon>
        <taxon>Myxococcota</taxon>
        <taxon>Myxococcia</taxon>
        <taxon>Myxococcales</taxon>
        <taxon>Cystobacterineae</taxon>
        <taxon>Myxococcaceae</taxon>
        <taxon>Corallococcus</taxon>
    </lineage>
</organism>
<proteinExistence type="predicted"/>
<accession>A0A3A8P8Q8</accession>
<sequence length="145" mass="14735">PLDALCEETCAGDAACPSGLLCVAAGGAPARCLLPTLQAGTYGAACTEDAACGARGVCARLEADDGDDACRCFTPCEATVDPLTPDFDRPDVRCGCGGGPGALGATLAVLLGLFWRRPRRRVAGGTPGSRFRAVLRVKAPTKPQV</sequence>
<dbReference type="EMBL" id="RAWK01000499">
    <property type="protein sequence ID" value="RKH50891.1"/>
    <property type="molecule type" value="Genomic_DNA"/>
</dbReference>
<comment type="caution">
    <text evidence="1">The sequence shown here is derived from an EMBL/GenBank/DDBJ whole genome shotgun (WGS) entry which is preliminary data.</text>
</comment>
<keyword evidence="2" id="KW-1185">Reference proteome</keyword>
<dbReference type="Proteomes" id="UP000267003">
    <property type="component" value="Unassembled WGS sequence"/>
</dbReference>